<name>A0A1I1MT48_9ACTN</name>
<dbReference type="GO" id="GO:0004386">
    <property type="term" value="F:helicase activity"/>
    <property type="evidence" value="ECO:0007669"/>
    <property type="project" value="UniProtKB-KW"/>
</dbReference>
<organism evidence="3 4">
    <name type="scientific">Nocardioides terrae</name>
    <dbReference type="NCBI Taxonomy" id="574651"/>
    <lineage>
        <taxon>Bacteria</taxon>
        <taxon>Bacillati</taxon>
        <taxon>Actinomycetota</taxon>
        <taxon>Actinomycetes</taxon>
        <taxon>Propionibacteriales</taxon>
        <taxon>Nocardioidaceae</taxon>
        <taxon>Nocardioides</taxon>
    </lineage>
</organism>
<dbReference type="InterPro" id="IPR032830">
    <property type="entry name" value="XPB/Ssl2_N"/>
</dbReference>
<dbReference type="STRING" id="574651.SAMN04487968_11366"/>
<dbReference type="Pfam" id="PF13625">
    <property type="entry name" value="Helicase_C_3"/>
    <property type="match status" value="1"/>
</dbReference>
<dbReference type="PROSITE" id="PS52050">
    <property type="entry name" value="WYL"/>
    <property type="match status" value="1"/>
</dbReference>
<keyword evidence="3" id="KW-0378">Hydrolase</keyword>
<feature type="domain" description="Helicase XPB/Ssl2 N-terminal" evidence="2">
    <location>
        <begin position="464"/>
        <end position="586"/>
    </location>
</feature>
<keyword evidence="3" id="KW-0067">ATP-binding</keyword>
<dbReference type="EMBL" id="FOLB01000013">
    <property type="protein sequence ID" value="SFC88541.1"/>
    <property type="molecule type" value="Genomic_DNA"/>
</dbReference>
<dbReference type="RefSeq" id="WP_091125860.1">
    <property type="nucleotide sequence ID" value="NZ_FOLB01000013.1"/>
</dbReference>
<dbReference type="Pfam" id="PF13280">
    <property type="entry name" value="WYL"/>
    <property type="match status" value="1"/>
</dbReference>
<evidence type="ECO:0000259" key="1">
    <source>
        <dbReference type="Pfam" id="PF13280"/>
    </source>
</evidence>
<protein>
    <submittedName>
        <fullName evidence="3">Helicase conserved C-terminal domain-containing protein</fullName>
    </submittedName>
</protein>
<dbReference type="InterPro" id="IPR026881">
    <property type="entry name" value="WYL_dom"/>
</dbReference>
<proteinExistence type="predicted"/>
<evidence type="ECO:0000259" key="2">
    <source>
        <dbReference type="Pfam" id="PF13625"/>
    </source>
</evidence>
<keyword evidence="4" id="KW-1185">Reference proteome</keyword>
<keyword evidence="3" id="KW-0347">Helicase</keyword>
<evidence type="ECO:0000313" key="4">
    <source>
        <dbReference type="Proteomes" id="UP000198832"/>
    </source>
</evidence>
<keyword evidence="3" id="KW-0547">Nucleotide-binding</keyword>
<evidence type="ECO:0000313" key="3">
    <source>
        <dbReference type="EMBL" id="SFC88541.1"/>
    </source>
</evidence>
<reference evidence="3 4" key="1">
    <citation type="submission" date="2016-10" db="EMBL/GenBank/DDBJ databases">
        <authorList>
            <person name="de Groot N.N."/>
        </authorList>
    </citation>
    <scope>NUCLEOTIDE SEQUENCE [LARGE SCALE GENOMIC DNA]</scope>
    <source>
        <strain evidence="3 4">CGMCC 1.7056</strain>
    </source>
</reference>
<sequence>MSTGSGYRSLADQLRAWPDERLSGLLRARPDLASPAPQDSGQLASRAATRASLLRALDQLSRPELAVLDAAVVLQNATPAQIEAAVHAGTATVEAALERLLGLALVWESHAGLRALTGVAEALGPVSGLRPSTGRAPADARTSVAELSDAARAMLEHVVDAGGEAVSSARTTVSVSEAATPAEELIARGLLLPRAGGPMIVPGEAGIAVRGHTTKEPVDVAPEVPTSPRSQALVDKVAAGAAFEAVRRTELLVDGWGAEPPAALRSGGLGVRDLRSTAARLHVDEPTAALLVEVAHEAGLITTAADLDGNPAWLPSDLIDFWSTQPVAERWLVLARAWLDSERTPTLVGQRDPAGKAFNALVPELVSPMIRETRRMTLAELALLPDGEVLASGTGVPGLVARLAWVRPRRPRQRTDQVVHVLTEAAALGVTGLEGLASYARVLLDRGDAEPVLAALLPDPVDHVLLQADLTAVAPGPLEPTLGRNLQLIADVESRGGATVYRFTPASVRRALDAGWSAAEVHAFLASVSRTPVPQPLSYLVDDAARTFGSIRVGHAEAFLRADDETALTELLHHPRATTLGLRRIAPTVLISTTPLDVLLPRLRELGVAPVVEAADGTIHVARPDQLRARTPAARRTAAAGARDSARVAAVVRAIRAGDEVSATRPTSGVLQLTPADALAALREAVETATPVAITYVDNHGTLADRIVSPLRVEGGQLVAVDRRSEDTRSFAVHRIRDVRPVPTQR</sequence>
<feature type="domain" description="WYL" evidence="1">
    <location>
        <begin position="678"/>
        <end position="740"/>
    </location>
</feature>
<dbReference type="OrthoDB" id="3415124at2"/>
<accession>A0A1I1MT48</accession>
<dbReference type="AlphaFoldDB" id="A0A1I1MT48"/>
<gene>
    <name evidence="3" type="ORF">SAMN04487968_11366</name>
</gene>
<dbReference type="Proteomes" id="UP000198832">
    <property type="component" value="Unassembled WGS sequence"/>
</dbReference>